<dbReference type="InterPro" id="IPR035913">
    <property type="entry name" value="RPB5-like_sf"/>
</dbReference>
<comment type="subcellular location">
    <subcellularLocation>
        <location evidence="1">Nucleus</location>
    </subcellularLocation>
</comment>
<protein>
    <recommendedName>
        <fullName evidence="4">RNA polymerase subunit H/Rpb5 C-terminal domain-containing protein</fullName>
    </recommendedName>
</protein>
<dbReference type="GO" id="GO:0006351">
    <property type="term" value="P:DNA-templated transcription"/>
    <property type="evidence" value="ECO:0007669"/>
    <property type="project" value="InterPro"/>
</dbReference>
<dbReference type="PANTHER" id="PTHR48196:SF1">
    <property type="entry name" value="DUF630 DOMAIN-CONTAINING PROTEIN"/>
    <property type="match status" value="1"/>
</dbReference>
<proteinExistence type="inferred from homology"/>
<dbReference type="Pfam" id="PF01191">
    <property type="entry name" value="RNA_pol_Rpb5_C"/>
    <property type="match status" value="2"/>
</dbReference>
<reference evidence="5" key="1">
    <citation type="submission" date="2019-12" db="EMBL/GenBank/DDBJ databases">
        <title>Genome sequencing and annotation of Brassica cretica.</title>
        <authorList>
            <person name="Studholme D.J."/>
            <person name="Sarris P."/>
        </authorList>
    </citation>
    <scope>NUCLEOTIDE SEQUENCE</scope>
    <source>
        <strain evidence="5">PFS-109/04</strain>
        <tissue evidence="5">Leaf</tissue>
    </source>
</reference>
<evidence type="ECO:0000259" key="4">
    <source>
        <dbReference type="Pfam" id="PF01191"/>
    </source>
</evidence>
<feature type="domain" description="RNA polymerase subunit H/Rpb5 C-terminal" evidence="4">
    <location>
        <begin position="58"/>
        <end position="89"/>
    </location>
</feature>
<dbReference type="EMBL" id="QGKX02000095">
    <property type="protein sequence ID" value="KAF3571481.1"/>
    <property type="molecule type" value="Genomic_DNA"/>
</dbReference>
<feature type="domain" description="RNA polymerase subunit H/Rpb5 C-terminal" evidence="4">
    <location>
        <begin position="211"/>
        <end position="282"/>
    </location>
</feature>
<comment type="caution">
    <text evidence="5">The sequence shown here is derived from an EMBL/GenBank/DDBJ whole genome shotgun (WGS) entry which is preliminary data.</text>
</comment>
<evidence type="ECO:0000313" key="6">
    <source>
        <dbReference type="Proteomes" id="UP000712600"/>
    </source>
</evidence>
<evidence type="ECO:0000256" key="2">
    <source>
        <dbReference type="ARBA" id="ARBA00025765"/>
    </source>
</evidence>
<accession>A0A8S9RFD7</accession>
<dbReference type="GO" id="GO:0055029">
    <property type="term" value="C:nuclear DNA-directed RNA polymerase complex"/>
    <property type="evidence" value="ECO:0007669"/>
    <property type="project" value="UniProtKB-ARBA"/>
</dbReference>
<evidence type="ECO:0000256" key="1">
    <source>
        <dbReference type="ARBA" id="ARBA00004123"/>
    </source>
</evidence>
<dbReference type="FunFam" id="3.90.940.20:FF:000001">
    <property type="entry name" value="DNA-directed RNA polymerases I, II, and III subunit RPABC1"/>
    <property type="match status" value="1"/>
</dbReference>
<sequence>MGSSTSKTSSSASSTSVSSSPATKLASDSPSPAIHKAFSFPTPLVHHPPARKGDTHHLLPRISKKDAVVRYYGLEKGQVVKAKHKKEDMETPPFIRSFGDNQSSLMDRFERLSFEAHLSNALLGRSLSESGFSSMYNAVLDDPPPVHVEDQDCHRVRRGLRLNKMLKNLMKPIRYCSRRISRGKKQEGYDLDARSFKKWQTFSKSITDLLVNLTKHVLSLRHRVLTDGEKKALLKHFNIEEKQLPRISKKDAVVRYYGLEKGQVVKVSYRGELTESYVAYRCETQIDMETPPFIRSFGDNQSSLMDRFERLSFEAHLNNALLGRSLSESGFSSMYNAVFDDPPPVHVENQDCHKVRRGLRLNKMLKNLMKPIRYCSRRISRGKKQDGYDLDARSFKKWQTFSKSVRLF</sequence>
<dbReference type="GO" id="GO:0003677">
    <property type="term" value="F:DNA binding"/>
    <property type="evidence" value="ECO:0007669"/>
    <property type="project" value="InterPro"/>
</dbReference>
<dbReference type="GO" id="GO:0003899">
    <property type="term" value="F:DNA-directed RNA polymerase activity"/>
    <property type="evidence" value="ECO:0007669"/>
    <property type="project" value="InterPro"/>
</dbReference>
<comment type="similarity">
    <text evidence="2">Belongs to the archaeal Rpo5/eukaryotic RPB5 RNA polymerase subunit family.</text>
</comment>
<dbReference type="Proteomes" id="UP000712600">
    <property type="component" value="Unassembled WGS sequence"/>
</dbReference>
<evidence type="ECO:0000313" key="5">
    <source>
        <dbReference type="EMBL" id="KAF3571481.1"/>
    </source>
</evidence>
<gene>
    <name evidence="5" type="ORF">F2Q69_00062015</name>
</gene>
<dbReference type="Gene3D" id="3.90.940.20">
    <property type="entry name" value="RPB5-like RNA polymerase subunit"/>
    <property type="match status" value="2"/>
</dbReference>
<dbReference type="InterPro" id="IPR000783">
    <property type="entry name" value="RNA_pol_subH/Rpb5_C"/>
</dbReference>
<feature type="region of interest" description="Disordered" evidence="3">
    <location>
        <begin position="1"/>
        <end position="59"/>
    </location>
</feature>
<organism evidence="5 6">
    <name type="scientific">Brassica cretica</name>
    <name type="common">Mustard</name>
    <dbReference type="NCBI Taxonomy" id="69181"/>
    <lineage>
        <taxon>Eukaryota</taxon>
        <taxon>Viridiplantae</taxon>
        <taxon>Streptophyta</taxon>
        <taxon>Embryophyta</taxon>
        <taxon>Tracheophyta</taxon>
        <taxon>Spermatophyta</taxon>
        <taxon>Magnoliopsida</taxon>
        <taxon>eudicotyledons</taxon>
        <taxon>Gunneridae</taxon>
        <taxon>Pentapetalae</taxon>
        <taxon>rosids</taxon>
        <taxon>malvids</taxon>
        <taxon>Brassicales</taxon>
        <taxon>Brassicaceae</taxon>
        <taxon>Brassiceae</taxon>
        <taxon>Brassica</taxon>
    </lineage>
</organism>
<dbReference type="AlphaFoldDB" id="A0A8S9RFD7"/>
<evidence type="ECO:0000256" key="3">
    <source>
        <dbReference type="SAM" id="MobiDB-lite"/>
    </source>
</evidence>
<dbReference type="PANTHER" id="PTHR48196">
    <property type="entry name" value="DUF630 DOMAIN-CONTAINING PROTEIN"/>
    <property type="match status" value="1"/>
</dbReference>
<dbReference type="SUPFAM" id="SSF55287">
    <property type="entry name" value="RPB5-like RNA polymerase subunit"/>
    <property type="match status" value="2"/>
</dbReference>
<feature type="compositionally biased region" description="Low complexity" evidence="3">
    <location>
        <begin position="1"/>
        <end position="20"/>
    </location>
</feature>
<name>A0A8S9RFD7_BRACR</name>